<proteinExistence type="inferred from homology"/>
<dbReference type="Gene3D" id="3.40.190.290">
    <property type="match status" value="1"/>
</dbReference>
<reference evidence="6" key="2">
    <citation type="submission" date="2023-01" db="EMBL/GenBank/DDBJ databases">
        <title>Draft genome sequence of Paraferrimonas sedimenticola strain NBRC 101628.</title>
        <authorList>
            <person name="Sun Q."/>
            <person name="Mori K."/>
        </authorList>
    </citation>
    <scope>NUCLEOTIDE SEQUENCE</scope>
    <source>
        <strain evidence="6">NBRC 101628</strain>
    </source>
</reference>
<dbReference type="Proteomes" id="UP001161422">
    <property type="component" value="Unassembled WGS sequence"/>
</dbReference>
<dbReference type="RefSeq" id="WP_095506372.1">
    <property type="nucleotide sequence ID" value="NZ_BSNC01000003.1"/>
</dbReference>
<dbReference type="InterPro" id="IPR036390">
    <property type="entry name" value="WH_DNA-bd_sf"/>
</dbReference>
<dbReference type="PANTHER" id="PTHR30126">
    <property type="entry name" value="HTH-TYPE TRANSCRIPTIONAL REGULATOR"/>
    <property type="match status" value="1"/>
</dbReference>
<evidence type="ECO:0000313" key="7">
    <source>
        <dbReference type="Proteomes" id="UP001161422"/>
    </source>
</evidence>
<evidence type="ECO:0000256" key="1">
    <source>
        <dbReference type="ARBA" id="ARBA00009437"/>
    </source>
</evidence>
<evidence type="ECO:0000259" key="5">
    <source>
        <dbReference type="PROSITE" id="PS50931"/>
    </source>
</evidence>
<dbReference type="Gene3D" id="1.10.10.10">
    <property type="entry name" value="Winged helix-like DNA-binding domain superfamily/Winged helix DNA-binding domain"/>
    <property type="match status" value="1"/>
</dbReference>
<keyword evidence="2" id="KW-0805">Transcription regulation</keyword>
<keyword evidence="3" id="KW-0238">DNA-binding</keyword>
<gene>
    <name evidence="6" type="ORF">GCM10007895_11080</name>
</gene>
<dbReference type="AlphaFoldDB" id="A0AA37W128"/>
<keyword evidence="4" id="KW-0804">Transcription</keyword>
<sequence>MAIDSFAIRAFLTIAETGSLSKAAVKLGSSHPTLSRTVAAMEDELGYHLFMREGAGKSLVLSERGQKLLTRAQLTVDTIDQFNVIASQLFDASIPEVLKLGVPDLISEDQTAALISRTFEQWPSIRIELSQPSIFEGYGLLLNKKIDGLLVLREDAMLRGININNVGKINLSMYAHPEHPVANAEGSVTYDFAPYHMFWPKTGASDASRLQWETWSLSTSYTQNFKQAAALAAKGLGAAPLPAYIAEPYIKQGSLKLIPYSTANQEVPQFIEWLTLETYPHQSLMDFIVIELQKILEQEE</sequence>
<dbReference type="SUPFAM" id="SSF46785">
    <property type="entry name" value="Winged helix' DNA-binding domain"/>
    <property type="match status" value="1"/>
</dbReference>
<dbReference type="Pfam" id="PF00126">
    <property type="entry name" value="HTH_1"/>
    <property type="match status" value="1"/>
</dbReference>
<evidence type="ECO:0000256" key="4">
    <source>
        <dbReference type="ARBA" id="ARBA00023163"/>
    </source>
</evidence>
<dbReference type="EMBL" id="BSNC01000003">
    <property type="protein sequence ID" value="GLP95802.1"/>
    <property type="molecule type" value="Genomic_DNA"/>
</dbReference>
<feature type="domain" description="HTH lysR-type" evidence="5">
    <location>
        <begin position="3"/>
        <end position="60"/>
    </location>
</feature>
<evidence type="ECO:0000256" key="2">
    <source>
        <dbReference type="ARBA" id="ARBA00023015"/>
    </source>
</evidence>
<dbReference type="InterPro" id="IPR036388">
    <property type="entry name" value="WH-like_DNA-bd_sf"/>
</dbReference>
<dbReference type="GO" id="GO:0000976">
    <property type="term" value="F:transcription cis-regulatory region binding"/>
    <property type="evidence" value="ECO:0007669"/>
    <property type="project" value="TreeGrafter"/>
</dbReference>
<name>A0AA37W128_9GAMM</name>
<evidence type="ECO:0000256" key="3">
    <source>
        <dbReference type="ARBA" id="ARBA00023125"/>
    </source>
</evidence>
<keyword evidence="7" id="KW-1185">Reference proteome</keyword>
<organism evidence="6 7">
    <name type="scientific">Paraferrimonas sedimenticola</name>
    <dbReference type="NCBI Taxonomy" id="375674"/>
    <lineage>
        <taxon>Bacteria</taxon>
        <taxon>Pseudomonadati</taxon>
        <taxon>Pseudomonadota</taxon>
        <taxon>Gammaproteobacteria</taxon>
        <taxon>Alteromonadales</taxon>
        <taxon>Ferrimonadaceae</taxon>
        <taxon>Paraferrimonas</taxon>
    </lineage>
</organism>
<dbReference type="SUPFAM" id="SSF53850">
    <property type="entry name" value="Periplasmic binding protein-like II"/>
    <property type="match status" value="1"/>
</dbReference>
<dbReference type="InterPro" id="IPR000847">
    <property type="entry name" value="LysR_HTH_N"/>
</dbReference>
<dbReference type="InterPro" id="IPR005119">
    <property type="entry name" value="LysR_subst-bd"/>
</dbReference>
<dbReference type="PROSITE" id="PS50931">
    <property type="entry name" value="HTH_LYSR"/>
    <property type="match status" value="1"/>
</dbReference>
<evidence type="ECO:0000313" key="6">
    <source>
        <dbReference type="EMBL" id="GLP95802.1"/>
    </source>
</evidence>
<dbReference type="Pfam" id="PF03466">
    <property type="entry name" value="LysR_substrate"/>
    <property type="match status" value="1"/>
</dbReference>
<reference evidence="6" key="1">
    <citation type="journal article" date="2014" name="Int. J. Syst. Evol. Microbiol.">
        <title>Complete genome sequence of Corynebacterium casei LMG S-19264T (=DSM 44701T), isolated from a smear-ripened cheese.</title>
        <authorList>
            <consortium name="US DOE Joint Genome Institute (JGI-PGF)"/>
            <person name="Walter F."/>
            <person name="Albersmeier A."/>
            <person name="Kalinowski J."/>
            <person name="Ruckert C."/>
        </authorList>
    </citation>
    <scope>NUCLEOTIDE SEQUENCE</scope>
    <source>
        <strain evidence="6">NBRC 101628</strain>
    </source>
</reference>
<protein>
    <recommendedName>
        <fullName evidence="5">HTH lysR-type domain-containing protein</fullName>
    </recommendedName>
</protein>
<dbReference type="PANTHER" id="PTHR30126:SF91">
    <property type="entry name" value="LYSR FAMILY TRANSCRIPTIONAL REGULATOR"/>
    <property type="match status" value="1"/>
</dbReference>
<dbReference type="GO" id="GO:0003700">
    <property type="term" value="F:DNA-binding transcription factor activity"/>
    <property type="evidence" value="ECO:0007669"/>
    <property type="project" value="InterPro"/>
</dbReference>
<comment type="similarity">
    <text evidence="1">Belongs to the LysR transcriptional regulatory family.</text>
</comment>
<accession>A0AA37W128</accession>
<comment type="caution">
    <text evidence="6">The sequence shown here is derived from an EMBL/GenBank/DDBJ whole genome shotgun (WGS) entry which is preliminary data.</text>
</comment>